<dbReference type="CDD" id="cd10917">
    <property type="entry name" value="CE4_NodB_like_6s_7s"/>
    <property type="match status" value="1"/>
</dbReference>
<proteinExistence type="predicted"/>
<evidence type="ECO:0000313" key="3">
    <source>
        <dbReference type="Proteomes" id="UP000635606"/>
    </source>
</evidence>
<dbReference type="EMBL" id="BOPH01000015">
    <property type="protein sequence ID" value="GIJ66045.1"/>
    <property type="molecule type" value="Genomic_DNA"/>
</dbReference>
<dbReference type="SUPFAM" id="SSF88713">
    <property type="entry name" value="Glycoside hydrolase/deacetylase"/>
    <property type="match status" value="1"/>
</dbReference>
<dbReference type="Pfam" id="PF01522">
    <property type="entry name" value="Polysacc_deac_1"/>
    <property type="match status" value="1"/>
</dbReference>
<dbReference type="PROSITE" id="PS51677">
    <property type="entry name" value="NODB"/>
    <property type="match status" value="1"/>
</dbReference>
<dbReference type="GO" id="GO:0016810">
    <property type="term" value="F:hydrolase activity, acting on carbon-nitrogen (but not peptide) bonds"/>
    <property type="evidence" value="ECO:0007669"/>
    <property type="project" value="InterPro"/>
</dbReference>
<feature type="domain" description="NodB homology" evidence="1">
    <location>
        <begin position="24"/>
        <end position="214"/>
    </location>
</feature>
<protein>
    <recommendedName>
        <fullName evidence="1">NodB homology domain-containing protein</fullName>
    </recommendedName>
</protein>
<dbReference type="PANTHER" id="PTHR10587">
    <property type="entry name" value="GLYCOSYL TRANSFERASE-RELATED"/>
    <property type="match status" value="1"/>
</dbReference>
<dbReference type="Gene3D" id="3.20.20.370">
    <property type="entry name" value="Glycoside hydrolase/deacetylase"/>
    <property type="match status" value="1"/>
</dbReference>
<name>A0A8J3ZPT8_9ACTN</name>
<dbReference type="InterPro" id="IPR050248">
    <property type="entry name" value="Polysacc_deacetylase_ArnD"/>
</dbReference>
<evidence type="ECO:0000259" key="1">
    <source>
        <dbReference type="PROSITE" id="PS51677"/>
    </source>
</evidence>
<sequence>MSALAAARSDASGVAGVQATTESSGVALTFDDGPDPNWTPKMLALLKKHDVRATFCLVGVQVQQFPQLVRDIVADGHTLCNHTWKHDTKLGTRSEDAIRADIKRTQDAIQAAAPGSSVKFFRHPGGMWTPRAVKVASDLGLTSIGWDVDPMDWNIAKYPAGNPMRDHILEVVRAKTQAGSIVLSHDAGGDRSGTLAAYEILLPELKKNFQLTAL</sequence>
<comment type="caution">
    <text evidence="2">The sequence shown here is derived from an EMBL/GenBank/DDBJ whole genome shotgun (WGS) entry which is preliminary data.</text>
</comment>
<dbReference type="InterPro" id="IPR002509">
    <property type="entry name" value="NODB_dom"/>
</dbReference>
<evidence type="ECO:0000313" key="2">
    <source>
        <dbReference type="EMBL" id="GIJ66045.1"/>
    </source>
</evidence>
<dbReference type="GO" id="GO:0005975">
    <property type="term" value="P:carbohydrate metabolic process"/>
    <property type="evidence" value="ECO:0007669"/>
    <property type="project" value="InterPro"/>
</dbReference>
<accession>A0A8J3ZPT8</accession>
<reference evidence="2" key="1">
    <citation type="submission" date="2021-01" db="EMBL/GenBank/DDBJ databases">
        <title>Whole genome shotgun sequence of Virgisporangium ochraceum NBRC 16418.</title>
        <authorList>
            <person name="Komaki H."/>
            <person name="Tamura T."/>
        </authorList>
    </citation>
    <scope>NUCLEOTIDE SEQUENCE</scope>
    <source>
        <strain evidence="2">NBRC 16418</strain>
    </source>
</reference>
<organism evidence="2 3">
    <name type="scientific">Virgisporangium ochraceum</name>
    <dbReference type="NCBI Taxonomy" id="65505"/>
    <lineage>
        <taxon>Bacteria</taxon>
        <taxon>Bacillati</taxon>
        <taxon>Actinomycetota</taxon>
        <taxon>Actinomycetes</taxon>
        <taxon>Micromonosporales</taxon>
        <taxon>Micromonosporaceae</taxon>
        <taxon>Virgisporangium</taxon>
    </lineage>
</organism>
<gene>
    <name evidence="2" type="ORF">Voc01_009620</name>
</gene>
<keyword evidence="3" id="KW-1185">Reference proteome</keyword>
<dbReference type="Proteomes" id="UP000635606">
    <property type="component" value="Unassembled WGS sequence"/>
</dbReference>
<dbReference type="InterPro" id="IPR011330">
    <property type="entry name" value="Glyco_hydro/deAcase_b/a-brl"/>
</dbReference>
<dbReference type="AlphaFoldDB" id="A0A8J3ZPT8"/>